<dbReference type="PANTHER" id="PTHR46566">
    <property type="entry name" value="1-PHOSPHOFRUCTOKINASE-RELATED"/>
    <property type="match status" value="1"/>
</dbReference>
<evidence type="ECO:0000256" key="5">
    <source>
        <dbReference type="ARBA" id="ARBA00022840"/>
    </source>
</evidence>
<accession>A0ABS1V6R8</accession>
<dbReference type="PANTHER" id="PTHR46566:SF2">
    <property type="entry name" value="ATP-DEPENDENT 6-PHOSPHOFRUCTOKINASE ISOZYME 2"/>
    <property type="match status" value="1"/>
</dbReference>
<dbReference type="InterPro" id="IPR011611">
    <property type="entry name" value="PfkB_dom"/>
</dbReference>
<dbReference type="RefSeq" id="WP_202827110.1">
    <property type="nucleotide sequence ID" value="NZ_JAEUXJ010000008.1"/>
</dbReference>
<organism evidence="8 9">
    <name type="scientific">Belnapia mucosa</name>
    <dbReference type="NCBI Taxonomy" id="2804532"/>
    <lineage>
        <taxon>Bacteria</taxon>
        <taxon>Pseudomonadati</taxon>
        <taxon>Pseudomonadota</taxon>
        <taxon>Alphaproteobacteria</taxon>
        <taxon>Acetobacterales</taxon>
        <taxon>Roseomonadaceae</taxon>
        <taxon>Belnapia</taxon>
    </lineage>
</organism>
<protein>
    <recommendedName>
        <fullName evidence="6">Phosphofructokinase</fullName>
    </recommendedName>
</protein>
<dbReference type="CDD" id="cd01164">
    <property type="entry name" value="FruK_PfkB_like"/>
    <property type="match status" value="1"/>
</dbReference>
<dbReference type="PROSITE" id="PS00583">
    <property type="entry name" value="PFKB_KINASES_1"/>
    <property type="match status" value="1"/>
</dbReference>
<dbReference type="EMBL" id="JAEUXJ010000008">
    <property type="protein sequence ID" value="MBL6457368.1"/>
    <property type="molecule type" value="Genomic_DNA"/>
</dbReference>
<keyword evidence="5" id="KW-0067">ATP-binding</keyword>
<dbReference type="PIRSF" id="PIRSF000535">
    <property type="entry name" value="1PFK/6PFK/LacC"/>
    <property type="match status" value="1"/>
</dbReference>
<dbReference type="InterPro" id="IPR017583">
    <property type="entry name" value="Tagatose/fructose_Pkinase"/>
</dbReference>
<evidence type="ECO:0000313" key="9">
    <source>
        <dbReference type="Proteomes" id="UP000606490"/>
    </source>
</evidence>
<feature type="domain" description="Carbohydrate kinase PfkB" evidence="7">
    <location>
        <begin position="14"/>
        <end position="296"/>
    </location>
</feature>
<gene>
    <name evidence="8" type="ORF">JMJ55_18700</name>
</gene>
<keyword evidence="9" id="KW-1185">Reference proteome</keyword>
<evidence type="ECO:0000313" key="8">
    <source>
        <dbReference type="EMBL" id="MBL6457368.1"/>
    </source>
</evidence>
<evidence type="ECO:0000256" key="4">
    <source>
        <dbReference type="ARBA" id="ARBA00022777"/>
    </source>
</evidence>
<name>A0ABS1V6R8_9PROT</name>
<keyword evidence="3" id="KW-0547">Nucleotide-binding</keyword>
<comment type="caution">
    <text evidence="8">The sequence shown here is derived from an EMBL/GenBank/DDBJ whole genome shotgun (WGS) entry which is preliminary data.</text>
</comment>
<dbReference type="SUPFAM" id="SSF53613">
    <property type="entry name" value="Ribokinase-like"/>
    <property type="match status" value="1"/>
</dbReference>
<evidence type="ECO:0000256" key="1">
    <source>
        <dbReference type="ARBA" id="ARBA00010688"/>
    </source>
</evidence>
<dbReference type="InterPro" id="IPR029056">
    <property type="entry name" value="Ribokinase-like"/>
</dbReference>
<dbReference type="InterPro" id="IPR002173">
    <property type="entry name" value="Carboh/pur_kinase_PfkB_CS"/>
</dbReference>
<reference evidence="8 9" key="1">
    <citation type="submission" date="2021-01" db="EMBL/GenBank/DDBJ databases">
        <title>Belnapia mucosa sp. nov. and Belnapia arida sp. nov., isolated from the Tabernas Desert (Almeria, Spain).</title>
        <authorList>
            <person name="Molina-Menor E."/>
            <person name="Vidal-Verdu A."/>
            <person name="Calonge A."/>
            <person name="Satari L."/>
            <person name="Pereto Magraner J."/>
            <person name="Porcar Miralles M."/>
        </authorList>
    </citation>
    <scope>NUCLEOTIDE SEQUENCE [LARGE SCALE GENOMIC DNA]</scope>
    <source>
        <strain evidence="8 9">T6</strain>
    </source>
</reference>
<sequence length="320" mass="33161">MPPLIATLTLNPTIDLASEAKAVQPVRKVRTFNERQDPGGGGVNVSRVIRELGGETLAVILAGGVTGRFLEQLLDEAGVPRQSIPIAGHTRISQTVLDLGSRQEYRFVPEGPQVREAEWGAALAALEELKAGWLVASGSLPAGVPEDFYARAAAIAARRGMRFVLDTSGTALRVALEGGGVELAKPSRGEFETLVGRELRDPVLLEAAAMEWVRSGRVRHLAVTLGHEGALLATAEGTLRLPALDVPVRGAVGAGDSFLGAMTLALARGAAVPDAFAWGVSAGAAAVSNAGTAHPQRAEVAALRQRISDVPLGSAMGEGG</sequence>
<evidence type="ECO:0000259" key="7">
    <source>
        <dbReference type="Pfam" id="PF00294"/>
    </source>
</evidence>
<keyword evidence="4" id="KW-0418">Kinase</keyword>
<dbReference type="Proteomes" id="UP000606490">
    <property type="component" value="Unassembled WGS sequence"/>
</dbReference>
<keyword evidence="2 6" id="KW-0808">Transferase</keyword>
<evidence type="ECO:0000256" key="6">
    <source>
        <dbReference type="PIRNR" id="PIRNR000535"/>
    </source>
</evidence>
<evidence type="ECO:0000256" key="3">
    <source>
        <dbReference type="ARBA" id="ARBA00022741"/>
    </source>
</evidence>
<dbReference type="Gene3D" id="3.40.1190.20">
    <property type="match status" value="1"/>
</dbReference>
<evidence type="ECO:0000256" key="2">
    <source>
        <dbReference type="ARBA" id="ARBA00022679"/>
    </source>
</evidence>
<dbReference type="Pfam" id="PF00294">
    <property type="entry name" value="PfkB"/>
    <property type="match status" value="1"/>
</dbReference>
<proteinExistence type="inferred from homology"/>
<comment type="similarity">
    <text evidence="1 6">Belongs to the carbohydrate kinase PfkB family.</text>
</comment>
<dbReference type="NCBIfam" id="TIGR03168">
    <property type="entry name" value="1-PFK"/>
    <property type="match status" value="1"/>
</dbReference>